<dbReference type="EC" id="5.6.2.4" evidence="7"/>
<keyword evidence="5" id="KW-0413">Isomerase</keyword>
<dbReference type="Proteomes" id="UP000434475">
    <property type="component" value="Unassembled WGS sequence"/>
</dbReference>
<evidence type="ECO:0000256" key="2">
    <source>
        <dbReference type="ARBA" id="ARBA00022801"/>
    </source>
</evidence>
<evidence type="ECO:0000256" key="4">
    <source>
        <dbReference type="ARBA" id="ARBA00022840"/>
    </source>
</evidence>
<keyword evidence="4 9" id="KW-0067">ATP-binding</keyword>
<dbReference type="AlphaFoldDB" id="A0A174TLF2"/>
<keyword evidence="1 9" id="KW-0547">Nucleotide-binding</keyword>
<evidence type="ECO:0000313" key="14">
    <source>
        <dbReference type="Proteomes" id="UP000434475"/>
    </source>
</evidence>
<dbReference type="InterPro" id="IPR000212">
    <property type="entry name" value="DNA_helicase_UvrD/REP"/>
</dbReference>
<sequence>MDKIKEVTEELLDDHVDDHVDEEIQRCFLKEDPKCFFVFAGAGSGKTRSLIKTLTFLDETLGDWLLTNRKQIAVITYTNAACDEISRRLHYKSIFSVSTIHSFLWELIKNYQSDIKAWVINSINLEIAELEEKQRKSKTGKTSEKRAEDIRKKQERLAKINTVRRFTYNPNGDNVGYDSLNHSEVVKMGSKFICAEDTMQNILISQYPILLIDESQDTKKELVDAIFTVCERHKGKFIVGMFGDTMQRIYQDGKENLSQCIPDDWVKPQKIMNHRSASRIVTLANAIRFTVDTQQQRPRSDAEVGNVRLFIVSSDANKEVTEQRVAEIMSEETGDGEWRDSKQYKSLILEHHMAASRFGFLELYLPLNEVPVFNTSLRDGSISELSFLSKVISPLVQAYKGNNDFEVLKIVKEYSPLMESKKWISLDDQTKALQQVESAVDKLMELWKDDAIPTCLDVLRSIQDTGLFKLDERVDNILSSPAADESIRITALRKALSVPFTTLEKYFAYVSDNTRFATHQGVKGLEFPRVMVIIDDAEAKGFLFSYEKLFGVKLKTETDIKNEREGKDNSITRTTRLFYVACTRAQKSLAIIAYTYDCEAVKATAMKNNWFEDDEIRLLE</sequence>
<evidence type="ECO:0000313" key="13">
    <source>
        <dbReference type="Proteomes" id="UP000429811"/>
    </source>
</evidence>
<evidence type="ECO:0000256" key="7">
    <source>
        <dbReference type="ARBA" id="ARBA00034808"/>
    </source>
</evidence>
<dbReference type="GO" id="GO:0003677">
    <property type="term" value="F:DNA binding"/>
    <property type="evidence" value="ECO:0007669"/>
    <property type="project" value="InterPro"/>
</dbReference>
<proteinExistence type="predicted"/>
<dbReference type="Gene3D" id="3.40.50.300">
    <property type="entry name" value="P-loop containing nucleotide triphosphate hydrolases"/>
    <property type="match status" value="2"/>
</dbReference>
<dbReference type="GO" id="GO:0016787">
    <property type="term" value="F:hydrolase activity"/>
    <property type="evidence" value="ECO:0007669"/>
    <property type="project" value="UniProtKB-UniRule"/>
</dbReference>
<dbReference type="GO" id="GO:0043138">
    <property type="term" value="F:3'-5' DNA helicase activity"/>
    <property type="evidence" value="ECO:0007669"/>
    <property type="project" value="UniProtKB-EC"/>
</dbReference>
<dbReference type="InterPro" id="IPR027417">
    <property type="entry name" value="P-loop_NTPase"/>
</dbReference>
<dbReference type="EMBL" id="WKPR01000032">
    <property type="protein sequence ID" value="MSB22074.1"/>
    <property type="molecule type" value="Genomic_DNA"/>
</dbReference>
<gene>
    <name evidence="12" type="ORF">GKE90_19725</name>
    <name evidence="11" type="ORF">GKE97_21610</name>
</gene>
<dbReference type="PROSITE" id="PS51198">
    <property type="entry name" value="UVRD_HELICASE_ATP_BIND"/>
    <property type="match status" value="1"/>
</dbReference>
<dbReference type="Proteomes" id="UP000429811">
    <property type="component" value="Unassembled WGS sequence"/>
</dbReference>
<dbReference type="RefSeq" id="WP_009260918.1">
    <property type="nucleotide sequence ID" value="NZ_CP084007.1"/>
</dbReference>
<reference evidence="13 14" key="1">
    <citation type="journal article" date="2019" name="Nat. Med.">
        <title>A library of human gut bacterial isolates paired with longitudinal multiomics data enables mechanistic microbiome research.</title>
        <authorList>
            <person name="Poyet M."/>
            <person name="Groussin M."/>
            <person name="Gibbons S.M."/>
            <person name="Avila-Pacheco J."/>
            <person name="Jiang X."/>
            <person name="Kearney S.M."/>
            <person name="Perrotta A.R."/>
            <person name="Berdy B."/>
            <person name="Zhao S."/>
            <person name="Lieberman T.D."/>
            <person name="Swanson P.K."/>
            <person name="Smith M."/>
            <person name="Roesemann S."/>
            <person name="Alexander J.E."/>
            <person name="Rich S.A."/>
            <person name="Livny J."/>
            <person name="Vlamakis H."/>
            <person name="Clish C."/>
            <person name="Bullock K."/>
            <person name="Deik A."/>
            <person name="Scott J."/>
            <person name="Pierce K.A."/>
            <person name="Xavier R.J."/>
            <person name="Alm E.J."/>
        </authorList>
    </citation>
    <scope>NUCLEOTIDE SEQUENCE [LARGE SCALE GENOMIC DNA]</scope>
    <source>
        <strain evidence="11 14">BIOML-A2</strain>
        <strain evidence="12 13">BIOML-A5</strain>
    </source>
</reference>
<feature type="binding site" evidence="9">
    <location>
        <begin position="40"/>
        <end position="47"/>
    </location>
    <ligand>
        <name>ATP</name>
        <dbReference type="ChEBI" id="CHEBI:30616"/>
    </ligand>
</feature>
<dbReference type="InterPro" id="IPR014017">
    <property type="entry name" value="DNA_helicase_UvrD-like_C"/>
</dbReference>
<evidence type="ECO:0000256" key="1">
    <source>
        <dbReference type="ARBA" id="ARBA00022741"/>
    </source>
</evidence>
<keyword evidence="3 9" id="KW-0347">Helicase</keyword>
<evidence type="ECO:0000313" key="12">
    <source>
        <dbReference type="EMBL" id="MSB50892.1"/>
    </source>
</evidence>
<name>A0A174TLF2_FLAPL</name>
<evidence type="ECO:0000256" key="8">
    <source>
        <dbReference type="ARBA" id="ARBA00048988"/>
    </source>
</evidence>
<evidence type="ECO:0000256" key="3">
    <source>
        <dbReference type="ARBA" id="ARBA00022806"/>
    </source>
</evidence>
<dbReference type="GO" id="GO:0000725">
    <property type="term" value="P:recombinational repair"/>
    <property type="evidence" value="ECO:0007669"/>
    <property type="project" value="TreeGrafter"/>
</dbReference>
<dbReference type="Pfam" id="PF13361">
    <property type="entry name" value="UvrD_C"/>
    <property type="match status" value="1"/>
</dbReference>
<evidence type="ECO:0000256" key="5">
    <source>
        <dbReference type="ARBA" id="ARBA00023235"/>
    </source>
</evidence>
<keyword evidence="2 9" id="KW-0378">Hydrolase</keyword>
<dbReference type="PANTHER" id="PTHR11070:SF2">
    <property type="entry name" value="ATP-DEPENDENT DNA HELICASE SRS2"/>
    <property type="match status" value="1"/>
</dbReference>
<comment type="caution">
    <text evidence="12">The sequence shown here is derived from an EMBL/GenBank/DDBJ whole genome shotgun (WGS) entry which is preliminary data.</text>
</comment>
<organism evidence="12 13">
    <name type="scientific">Flavonifractor plautii</name>
    <name type="common">Fusobacterium plautii</name>
    <dbReference type="NCBI Taxonomy" id="292800"/>
    <lineage>
        <taxon>Bacteria</taxon>
        <taxon>Bacillati</taxon>
        <taxon>Bacillota</taxon>
        <taxon>Clostridia</taxon>
        <taxon>Eubacteriales</taxon>
        <taxon>Oscillospiraceae</taxon>
        <taxon>Flavonifractor</taxon>
    </lineage>
</organism>
<dbReference type="Pfam" id="PF13245">
    <property type="entry name" value="AAA_19"/>
    <property type="match status" value="1"/>
</dbReference>
<comment type="catalytic activity">
    <reaction evidence="8">
        <text>ATP + H2O = ADP + phosphate + H(+)</text>
        <dbReference type="Rhea" id="RHEA:13065"/>
        <dbReference type="ChEBI" id="CHEBI:15377"/>
        <dbReference type="ChEBI" id="CHEBI:15378"/>
        <dbReference type="ChEBI" id="CHEBI:30616"/>
        <dbReference type="ChEBI" id="CHEBI:43474"/>
        <dbReference type="ChEBI" id="CHEBI:456216"/>
        <dbReference type="EC" id="5.6.2.4"/>
    </reaction>
</comment>
<dbReference type="PANTHER" id="PTHR11070">
    <property type="entry name" value="UVRD / RECB / PCRA DNA HELICASE FAMILY MEMBER"/>
    <property type="match status" value="1"/>
</dbReference>
<feature type="domain" description="UvrD-like helicase ATP-binding" evidence="10">
    <location>
        <begin position="19"/>
        <end position="290"/>
    </location>
</feature>
<evidence type="ECO:0000259" key="10">
    <source>
        <dbReference type="PROSITE" id="PS51198"/>
    </source>
</evidence>
<evidence type="ECO:0000256" key="9">
    <source>
        <dbReference type="PROSITE-ProRule" id="PRU00560"/>
    </source>
</evidence>
<dbReference type="GO" id="GO:0005524">
    <property type="term" value="F:ATP binding"/>
    <property type="evidence" value="ECO:0007669"/>
    <property type="project" value="UniProtKB-UniRule"/>
</dbReference>
<comment type="catalytic activity">
    <reaction evidence="6">
        <text>Couples ATP hydrolysis with the unwinding of duplex DNA by translocating in the 3'-5' direction.</text>
        <dbReference type="EC" id="5.6.2.4"/>
    </reaction>
</comment>
<dbReference type="EMBL" id="WKPO01000046">
    <property type="protein sequence ID" value="MSB50892.1"/>
    <property type="molecule type" value="Genomic_DNA"/>
</dbReference>
<protein>
    <recommendedName>
        <fullName evidence="7">DNA 3'-5' helicase</fullName>
        <ecNumber evidence="7">5.6.2.4</ecNumber>
    </recommendedName>
</protein>
<evidence type="ECO:0000256" key="6">
    <source>
        <dbReference type="ARBA" id="ARBA00034617"/>
    </source>
</evidence>
<accession>A0A174TLF2</accession>
<evidence type="ECO:0000313" key="11">
    <source>
        <dbReference type="EMBL" id="MSB22074.1"/>
    </source>
</evidence>
<dbReference type="SUPFAM" id="SSF52540">
    <property type="entry name" value="P-loop containing nucleoside triphosphate hydrolases"/>
    <property type="match status" value="1"/>
</dbReference>
<dbReference type="InterPro" id="IPR014016">
    <property type="entry name" value="UvrD-like_ATP-bd"/>
</dbReference>